<name>A0A4Q5J040_9ACTN</name>
<feature type="region of interest" description="Disordered" evidence="1">
    <location>
        <begin position="52"/>
        <end position="84"/>
    </location>
</feature>
<dbReference type="Gene3D" id="1.20.1260.10">
    <property type="match status" value="1"/>
</dbReference>
<evidence type="ECO:0000313" key="3">
    <source>
        <dbReference type="EMBL" id="RYU10721.1"/>
    </source>
</evidence>
<gene>
    <name evidence="3" type="ORF">ETU37_15820</name>
</gene>
<dbReference type="AlphaFoldDB" id="A0A4Q5J040"/>
<dbReference type="Pfam" id="PF03713">
    <property type="entry name" value="DUF305"/>
    <property type="match status" value="1"/>
</dbReference>
<feature type="domain" description="DUF305" evidence="2">
    <location>
        <begin position="97"/>
        <end position="249"/>
    </location>
</feature>
<dbReference type="EMBL" id="SDPU01000028">
    <property type="protein sequence ID" value="RYU10721.1"/>
    <property type="molecule type" value="Genomic_DNA"/>
</dbReference>
<reference evidence="3 4" key="1">
    <citation type="submission" date="2019-01" db="EMBL/GenBank/DDBJ databases">
        <title>Nocardioides guangzhouensis sp. nov., an actinobacterium isolated from soil.</title>
        <authorList>
            <person name="Fu Y."/>
            <person name="Cai Y."/>
            <person name="Lin Z."/>
            <person name="Chen P."/>
        </authorList>
    </citation>
    <scope>NUCLEOTIDE SEQUENCE [LARGE SCALE GENOMIC DNA]</scope>
    <source>
        <strain evidence="3 4">NBRC 105384</strain>
    </source>
</reference>
<evidence type="ECO:0000259" key="2">
    <source>
        <dbReference type="Pfam" id="PF03713"/>
    </source>
</evidence>
<evidence type="ECO:0000313" key="4">
    <source>
        <dbReference type="Proteomes" id="UP000291189"/>
    </source>
</evidence>
<protein>
    <submittedName>
        <fullName evidence="3">DUF305 domain-containing protein</fullName>
    </submittedName>
</protein>
<dbReference type="PANTHER" id="PTHR36933">
    <property type="entry name" value="SLL0788 PROTEIN"/>
    <property type="match status" value="1"/>
</dbReference>
<comment type="caution">
    <text evidence="3">The sequence shown here is derived from an EMBL/GenBank/DDBJ whole genome shotgun (WGS) entry which is preliminary data.</text>
</comment>
<sequence length="252" mass="26778">MFSPFWTCSAGGSAGRHRWRRTVLGRLSRPLAVTAAGLALALSLSACTSDEGAGPAAAASGDGSPGILQPGGPGEENSTIAPEDAEKAVEPKFNEADVAFMQMMVPHHAQAIVMARLARTHAASAQVRDLAARIRAAQGPEILMMAAWLKERDMAVPTAAEDPSEWDHSQHGHNGMMGMLTEAQMKELTKARGTAFDRLFLEGMIQHHQGAIDMADDVAVDGIDIMVSEVASDVALTQTAEIGRMHEMLDRA</sequence>
<dbReference type="Proteomes" id="UP000291189">
    <property type="component" value="Unassembled WGS sequence"/>
</dbReference>
<dbReference type="InterPro" id="IPR012347">
    <property type="entry name" value="Ferritin-like"/>
</dbReference>
<dbReference type="OrthoDB" id="26872at2"/>
<feature type="compositionally biased region" description="Low complexity" evidence="1">
    <location>
        <begin position="52"/>
        <end position="66"/>
    </location>
</feature>
<dbReference type="InterPro" id="IPR005183">
    <property type="entry name" value="DUF305_CopM-like"/>
</dbReference>
<proteinExistence type="predicted"/>
<dbReference type="PANTHER" id="PTHR36933:SF1">
    <property type="entry name" value="SLL0788 PROTEIN"/>
    <property type="match status" value="1"/>
</dbReference>
<evidence type="ECO:0000256" key="1">
    <source>
        <dbReference type="SAM" id="MobiDB-lite"/>
    </source>
</evidence>
<organism evidence="3 4">
    <name type="scientific">Nocardioides iriomotensis</name>
    <dbReference type="NCBI Taxonomy" id="715784"/>
    <lineage>
        <taxon>Bacteria</taxon>
        <taxon>Bacillati</taxon>
        <taxon>Actinomycetota</taxon>
        <taxon>Actinomycetes</taxon>
        <taxon>Propionibacteriales</taxon>
        <taxon>Nocardioidaceae</taxon>
        <taxon>Nocardioides</taxon>
    </lineage>
</organism>
<keyword evidence="4" id="KW-1185">Reference proteome</keyword>
<accession>A0A4Q5J040</accession>